<dbReference type="OMA" id="ITMASIM"/>
<dbReference type="VEuPathDB" id="CryptoDB:CMU_026490"/>
<protein>
    <submittedName>
        <fullName evidence="1">Uncharacterized protein</fullName>
    </submittedName>
</protein>
<name>B6AB89_CRYMR</name>
<sequence length="575" mass="66937">MLLFIQIKLALLFIIIYFIKFINCSSLCSLDIGLITSGAILSGGTITATTGENIYLMMSKRERGSVPQILSSLYFPLNPEDPSYSKGIPSYATINLTGVDGETITMASIMLYFFALTSARNINGQPKPVELQPVFPWGPMYSYQHPIVTTSQIRAWIVRKNSKILQIPLNNVAIYDLFPLAVIRKYIELRNKRKGYSGKNSLNYIQRHYYCPNINNKQLLSDYFQGRCFFGERCKSLTNTRVIYYEPPWKYSSTSTLNQNLQEDNLIKSFKSDSNPTSLEYLANIYEYIELQRYELPSDTLNKLSPNLLLSPEGLFGLSVVLYERQLQYQVGAIERSNYKERRIKKWFRSLKQKLFRLFDFNNETISDNNGKKKYMTRASWKQYPDSLWKRSPFKTWVHSVEKCRYCDLVNIKYNSRKWNEMDYVIATVYYYFLRWQGIPQVFGQYVITKDNLDKLSKSSQKLLNETIIQTGYNESDFYISNTSTIQTFTSTQTLSSQLGRYGLPTYGEYSKNRNQFKPQIQQYEFSQEQNSDQSLETDSLSIEQPLFATNSEVTNQLVAYIDRKDHKIKGVMEV</sequence>
<evidence type="ECO:0000313" key="2">
    <source>
        <dbReference type="Proteomes" id="UP000001460"/>
    </source>
</evidence>
<dbReference type="EMBL" id="DS989727">
    <property type="protein sequence ID" value="EEA05641.1"/>
    <property type="molecule type" value="Genomic_DNA"/>
</dbReference>
<dbReference type="RefSeq" id="XP_002139990.1">
    <property type="nucleotide sequence ID" value="XM_002139954.1"/>
</dbReference>
<proteinExistence type="predicted"/>
<keyword evidence="2" id="KW-1185">Reference proteome</keyword>
<evidence type="ECO:0000313" key="1">
    <source>
        <dbReference type="EMBL" id="EEA05641.1"/>
    </source>
</evidence>
<dbReference type="OrthoDB" id="339567at2759"/>
<dbReference type="GeneID" id="6994952"/>
<dbReference type="Proteomes" id="UP000001460">
    <property type="component" value="Unassembled WGS sequence"/>
</dbReference>
<gene>
    <name evidence="1" type="ORF">CMU_026490</name>
</gene>
<dbReference type="AlphaFoldDB" id="B6AB89"/>
<accession>B6AB89</accession>
<organism evidence="1 2">
    <name type="scientific">Cryptosporidium muris (strain RN66)</name>
    <dbReference type="NCBI Taxonomy" id="441375"/>
    <lineage>
        <taxon>Eukaryota</taxon>
        <taxon>Sar</taxon>
        <taxon>Alveolata</taxon>
        <taxon>Apicomplexa</taxon>
        <taxon>Conoidasida</taxon>
        <taxon>Coccidia</taxon>
        <taxon>Eucoccidiorida</taxon>
        <taxon>Eimeriorina</taxon>
        <taxon>Cryptosporidiidae</taxon>
        <taxon>Cryptosporidium</taxon>
    </lineage>
</organism>
<reference evidence="1" key="1">
    <citation type="submission" date="2008-06" db="EMBL/GenBank/DDBJ databases">
        <authorList>
            <person name="Lorenzi H."/>
            <person name="Inman J."/>
            <person name="Miller J."/>
            <person name="Schobel S."/>
            <person name="Amedeo P."/>
            <person name="Caler E.V."/>
            <person name="da Silva J."/>
        </authorList>
    </citation>
    <scope>NUCLEOTIDE SEQUENCE [LARGE SCALE GENOMIC DNA]</scope>
    <source>
        <strain evidence="1">RN66</strain>
    </source>
</reference>